<comment type="cofactor">
    <cofactor evidence="1">
        <name>[4Fe-4S] cluster</name>
        <dbReference type="ChEBI" id="CHEBI:49883"/>
    </cofactor>
</comment>
<dbReference type="NCBIfam" id="NF002187">
    <property type="entry name" value="PRK01045.1-1"/>
    <property type="match status" value="1"/>
</dbReference>
<keyword evidence="3" id="KW-0479">Metal-binding</keyword>
<comment type="caution">
    <text evidence="8">The sequence shown here is derived from an EMBL/GenBank/DDBJ whole genome shotgun (WGS) entry which is preliminary data.</text>
</comment>
<dbReference type="Gene3D" id="3.40.1010.20">
    <property type="entry name" value="4-hydroxy-3-methylbut-2-enyl diphosphate reductase, catalytic domain"/>
    <property type="match status" value="2"/>
</dbReference>
<dbReference type="InterPro" id="IPR003029">
    <property type="entry name" value="S1_domain"/>
</dbReference>
<dbReference type="NCBIfam" id="TIGR00216">
    <property type="entry name" value="ispH_lytB"/>
    <property type="match status" value="1"/>
</dbReference>
<gene>
    <name evidence="8" type="primary">ispH</name>
    <name evidence="8" type="ORF">D5R97_07855</name>
</gene>
<name>A0A424YCB3_9FIRM</name>
<evidence type="ECO:0000313" key="8">
    <source>
        <dbReference type="EMBL" id="RQD74424.1"/>
    </source>
</evidence>
<dbReference type="PANTHER" id="PTHR30426:SF0">
    <property type="entry name" value="4-HYDROXY-3-METHYLBUT-2-ENYL DIPHOSPHATE REDUCTASE"/>
    <property type="match status" value="1"/>
</dbReference>
<dbReference type="InterPro" id="IPR012340">
    <property type="entry name" value="NA-bd_OB-fold"/>
</dbReference>
<evidence type="ECO:0000313" key="9">
    <source>
        <dbReference type="Proteomes" id="UP000285138"/>
    </source>
</evidence>
<dbReference type="Pfam" id="PF02401">
    <property type="entry name" value="LYTB"/>
    <property type="match status" value="1"/>
</dbReference>
<dbReference type="Pfam" id="PF00575">
    <property type="entry name" value="S1"/>
    <property type="match status" value="1"/>
</dbReference>
<dbReference type="GO" id="GO:0003676">
    <property type="term" value="F:nucleic acid binding"/>
    <property type="evidence" value="ECO:0007669"/>
    <property type="project" value="InterPro"/>
</dbReference>
<dbReference type="AlphaFoldDB" id="A0A424YCB3"/>
<dbReference type="Gene3D" id="2.40.50.140">
    <property type="entry name" value="Nucleic acid-binding proteins"/>
    <property type="match status" value="1"/>
</dbReference>
<proteinExistence type="inferred from homology"/>
<dbReference type="PANTHER" id="PTHR30426">
    <property type="entry name" value="4-HYDROXY-3-METHYLBUT-2-ENYL DIPHOSPHATE REDUCTASE"/>
    <property type="match status" value="1"/>
</dbReference>
<keyword evidence="2" id="KW-0004">4Fe-4S</keyword>
<dbReference type="PROSITE" id="PS50126">
    <property type="entry name" value="S1"/>
    <property type="match status" value="1"/>
</dbReference>
<dbReference type="Gene3D" id="3.40.50.11270">
    <property type="match status" value="1"/>
</dbReference>
<dbReference type="SUPFAM" id="SSF50249">
    <property type="entry name" value="Nucleic acid-binding proteins"/>
    <property type="match status" value="1"/>
</dbReference>
<sequence length="427" mass="47694">MEVRVAEHAGFCAGVKRAIRLALEAASRGEEVYTLGPLVHNRQVVEHLKDKSVKYVEDLGEIDHGTVVFRSHGAGPGVYEKAKEKGLEIVDATCPFVKKVQEKVCSLTEDGYKIIIAGDPNHPEVQGLVDWSRGHALVIEDEEQLGELKWDSKVAVIAQTTVREEFFNRVVERAKAYDPGVAIFRTICRATRLRQKSAVELAGQVDLMLVIGGLNSSNTRKLALACIETGTPTYHIEEAAELKREWLDNIKITGVTAGASTPVWSIKEVIRLMSEFNNEEFKEENVNEEESQEKEEEEVEGSEEEVDEEEGTEEEAQEEAAEEGEVEETEETEEEATAQVEEEEEVTEETYDREITPLEKGEIVKGKVVQVADDELLVDVGYKMDGIVPRSEVDVKSGESLKETFQVDDELDLYVLKVPVSDEDKLL</sequence>
<dbReference type="GO" id="GO:0050992">
    <property type="term" value="P:dimethylallyl diphosphate biosynthetic process"/>
    <property type="evidence" value="ECO:0007669"/>
    <property type="project" value="InterPro"/>
</dbReference>
<keyword evidence="4" id="KW-0408">Iron</keyword>
<dbReference type="GO" id="GO:0051539">
    <property type="term" value="F:4 iron, 4 sulfur cluster binding"/>
    <property type="evidence" value="ECO:0007669"/>
    <property type="project" value="UniProtKB-KW"/>
</dbReference>
<dbReference type="CDD" id="cd05687">
    <property type="entry name" value="S1_RPS1_repeat_ec1_hs1"/>
    <property type="match status" value="1"/>
</dbReference>
<feature type="compositionally biased region" description="Acidic residues" evidence="6">
    <location>
        <begin position="286"/>
        <end position="349"/>
    </location>
</feature>
<reference evidence="8 9" key="1">
    <citation type="submission" date="2018-08" db="EMBL/GenBank/DDBJ databases">
        <title>The metabolism and importance of syntrophic acetate oxidation coupled to methane or sulfide production in haloalkaline environments.</title>
        <authorList>
            <person name="Timmers P.H.A."/>
            <person name="Vavourakis C.D."/>
            <person name="Sorokin D.Y."/>
            <person name="Sinninghe Damste J.S."/>
            <person name="Muyzer G."/>
            <person name="Stams A.J.M."/>
            <person name="Plugge C.M."/>
        </authorList>
    </citation>
    <scope>NUCLEOTIDE SEQUENCE [LARGE SCALE GENOMIC DNA]</scope>
    <source>
        <strain evidence="8">MSAO_Bac1</strain>
    </source>
</reference>
<evidence type="ECO:0000256" key="5">
    <source>
        <dbReference type="ARBA" id="ARBA00023014"/>
    </source>
</evidence>
<feature type="non-terminal residue" evidence="8">
    <location>
        <position position="427"/>
    </location>
</feature>
<evidence type="ECO:0000256" key="3">
    <source>
        <dbReference type="ARBA" id="ARBA00022723"/>
    </source>
</evidence>
<feature type="region of interest" description="Disordered" evidence="6">
    <location>
        <begin position="280"/>
        <end position="357"/>
    </location>
</feature>
<dbReference type="EMBL" id="QZAA01000204">
    <property type="protein sequence ID" value="RQD74424.1"/>
    <property type="molecule type" value="Genomic_DNA"/>
</dbReference>
<keyword evidence="5" id="KW-0411">Iron-sulfur</keyword>
<feature type="domain" description="S1 motif" evidence="7">
    <location>
        <begin position="361"/>
        <end position="427"/>
    </location>
</feature>
<dbReference type="GO" id="GO:0051745">
    <property type="term" value="F:4-hydroxy-3-methylbut-2-enyl diphosphate reductase activity"/>
    <property type="evidence" value="ECO:0007669"/>
    <property type="project" value="UniProtKB-EC"/>
</dbReference>
<evidence type="ECO:0000256" key="2">
    <source>
        <dbReference type="ARBA" id="ARBA00022485"/>
    </source>
</evidence>
<dbReference type="GO" id="GO:0046872">
    <property type="term" value="F:metal ion binding"/>
    <property type="evidence" value="ECO:0007669"/>
    <property type="project" value="UniProtKB-KW"/>
</dbReference>
<protein>
    <submittedName>
        <fullName evidence="8">4-hydroxy-3-methylbut-2-enyl diphosphate reductase</fullName>
        <ecNumber evidence="8">1.17.7.4</ecNumber>
    </submittedName>
</protein>
<organism evidence="8 9">
    <name type="scientific">Candidatus Syntrophonatronum acetioxidans</name>
    <dbReference type="NCBI Taxonomy" id="1795816"/>
    <lineage>
        <taxon>Bacteria</taxon>
        <taxon>Bacillati</taxon>
        <taxon>Bacillota</taxon>
        <taxon>Clostridia</taxon>
        <taxon>Eubacteriales</taxon>
        <taxon>Syntrophomonadaceae</taxon>
        <taxon>Candidatus Syntrophonatronum</taxon>
    </lineage>
</organism>
<evidence type="ECO:0000259" key="7">
    <source>
        <dbReference type="PROSITE" id="PS50126"/>
    </source>
</evidence>
<dbReference type="Proteomes" id="UP000285138">
    <property type="component" value="Unassembled WGS sequence"/>
</dbReference>
<evidence type="ECO:0000256" key="6">
    <source>
        <dbReference type="SAM" id="MobiDB-lite"/>
    </source>
</evidence>
<keyword evidence="8" id="KW-0560">Oxidoreductase</keyword>
<dbReference type="HAMAP" id="MF_00191">
    <property type="entry name" value="IspH"/>
    <property type="match status" value="1"/>
</dbReference>
<dbReference type="GO" id="GO:0019288">
    <property type="term" value="P:isopentenyl diphosphate biosynthetic process, methylerythritol 4-phosphate pathway"/>
    <property type="evidence" value="ECO:0007669"/>
    <property type="project" value="InterPro"/>
</dbReference>
<dbReference type="CDD" id="cd13944">
    <property type="entry name" value="lytB_ispH"/>
    <property type="match status" value="1"/>
</dbReference>
<dbReference type="SMART" id="SM00316">
    <property type="entry name" value="S1"/>
    <property type="match status" value="1"/>
</dbReference>
<evidence type="ECO:0000256" key="1">
    <source>
        <dbReference type="ARBA" id="ARBA00001966"/>
    </source>
</evidence>
<dbReference type="InterPro" id="IPR003451">
    <property type="entry name" value="LytB/IspH"/>
</dbReference>
<dbReference type="EC" id="1.17.7.4" evidence="8"/>
<accession>A0A424YCB3</accession>
<evidence type="ECO:0000256" key="4">
    <source>
        <dbReference type="ARBA" id="ARBA00023004"/>
    </source>
</evidence>